<dbReference type="PANTHER" id="PTHR24215">
    <property type="entry name" value="RHO-GTPASE-ACTIVATING PROTEIN LRG1"/>
    <property type="match status" value="1"/>
</dbReference>
<dbReference type="Pfam" id="PF00412">
    <property type="entry name" value="LIM"/>
    <property type="match status" value="2"/>
</dbReference>
<dbReference type="GO" id="GO:0046872">
    <property type="term" value="F:metal ion binding"/>
    <property type="evidence" value="ECO:0007669"/>
    <property type="project" value="UniProtKB-KW"/>
</dbReference>
<evidence type="ECO:0000256" key="6">
    <source>
        <dbReference type="ARBA" id="ARBA00023242"/>
    </source>
</evidence>
<sequence length="225" mass="23540">MPQFGGAPSCPRCGKAVYLAEQVTGPNGMWHKSCLTCKECNKRLDSTSLTEREKEAYCKTCYGKLFGPKGYGFGGGAGVLNTDSTITDTQRFSPSPSPSNSRSGSQSNLMTSGSGSNPNLARTGSGTVTPGSGAGSAPLVGKPKFGGADVCPKCQKPVYFAEQMVGPMGVKYHKLCFRCTDCNKLVDSTTMADKEGVIYCKMCHGRKFGPKGYGYAGGAAGLTTD</sequence>
<accession>A0A0L0H414</accession>
<dbReference type="FunFam" id="2.10.110.10:FF:000001">
    <property type="entry name" value="Cysteine and glycine-rich protein 1"/>
    <property type="match status" value="2"/>
</dbReference>
<keyword evidence="4 7" id="KW-0862">Zinc</keyword>
<comment type="subcellular location">
    <subcellularLocation>
        <location evidence="1">Nucleus</location>
    </subcellularLocation>
</comment>
<dbReference type="InParanoid" id="A0A0L0H414"/>
<gene>
    <name evidence="10" type="ORF">SPPG_08378</name>
</gene>
<keyword evidence="11" id="KW-1185">Reference proteome</keyword>
<dbReference type="CDD" id="cd09326">
    <property type="entry name" value="LIM_CRP_like"/>
    <property type="match status" value="2"/>
</dbReference>
<feature type="compositionally biased region" description="Low complexity" evidence="8">
    <location>
        <begin position="98"/>
        <end position="107"/>
    </location>
</feature>
<name>A0A0L0H414_SPIPD</name>
<evidence type="ECO:0000256" key="4">
    <source>
        <dbReference type="ARBA" id="ARBA00022833"/>
    </source>
</evidence>
<evidence type="ECO:0000259" key="9">
    <source>
        <dbReference type="PROSITE" id="PS50023"/>
    </source>
</evidence>
<feature type="compositionally biased region" description="Polar residues" evidence="8">
    <location>
        <begin position="108"/>
        <end position="130"/>
    </location>
</feature>
<evidence type="ECO:0000313" key="10">
    <source>
        <dbReference type="EMBL" id="KNC96225.1"/>
    </source>
</evidence>
<dbReference type="PROSITE" id="PS50023">
    <property type="entry name" value="LIM_DOMAIN_2"/>
    <property type="match status" value="2"/>
</dbReference>
<dbReference type="EMBL" id="KQ257470">
    <property type="protein sequence ID" value="KNC96225.1"/>
    <property type="molecule type" value="Genomic_DNA"/>
</dbReference>
<proteinExistence type="predicted"/>
<feature type="domain" description="LIM zinc-binding" evidence="9">
    <location>
        <begin position="149"/>
        <end position="210"/>
    </location>
</feature>
<dbReference type="GO" id="GO:0005737">
    <property type="term" value="C:cytoplasm"/>
    <property type="evidence" value="ECO:0007669"/>
    <property type="project" value="TreeGrafter"/>
</dbReference>
<dbReference type="GO" id="GO:0005634">
    <property type="term" value="C:nucleus"/>
    <property type="evidence" value="ECO:0007669"/>
    <property type="project" value="UniProtKB-SubCell"/>
</dbReference>
<keyword evidence="6" id="KW-0539">Nucleus</keyword>
<dbReference type="GO" id="GO:0030036">
    <property type="term" value="P:actin cytoskeleton organization"/>
    <property type="evidence" value="ECO:0007669"/>
    <property type="project" value="TreeGrafter"/>
</dbReference>
<dbReference type="eggNOG" id="KOG1700">
    <property type="taxonomic scope" value="Eukaryota"/>
</dbReference>
<evidence type="ECO:0000256" key="5">
    <source>
        <dbReference type="ARBA" id="ARBA00023038"/>
    </source>
</evidence>
<dbReference type="PANTHER" id="PTHR24215:SF35">
    <property type="entry name" value="MUSCLE LIM PROTEIN MLP84B"/>
    <property type="match status" value="1"/>
</dbReference>
<dbReference type="OrthoDB" id="8062037at2759"/>
<organism evidence="10 11">
    <name type="scientific">Spizellomyces punctatus (strain DAOM BR117)</name>
    <dbReference type="NCBI Taxonomy" id="645134"/>
    <lineage>
        <taxon>Eukaryota</taxon>
        <taxon>Fungi</taxon>
        <taxon>Fungi incertae sedis</taxon>
        <taxon>Chytridiomycota</taxon>
        <taxon>Chytridiomycota incertae sedis</taxon>
        <taxon>Chytridiomycetes</taxon>
        <taxon>Spizellomycetales</taxon>
        <taxon>Spizellomycetaceae</taxon>
        <taxon>Spizellomyces</taxon>
    </lineage>
</organism>
<keyword evidence="3" id="KW-0677">Repeat</keyword>
<feature type="region of interest" description="Disordered" evidence="8">
    <location>
        <begin position="86"/>
        <end position="135"/>
    </location>
</feature>
<keyword evidence="2 7" id="KW-0479">Metal-binding</keyword>
<dbReference type="AlphaFoldDB" id="A0A0L0H414"/>
<dbReference type="SUPFAM" id="SSF57716">
    <property type="entry name" value="Glucocorticoid receptor-like (DNA-binding domain)"/>
    <property type="match status" value="4"/>
</dbReference>
<evidence type="ECO:0000256" key="2">
    <source>
        <dbReference type="ARBA" id="ARBA00022723"/>
    </source>
</evidence>
<dbReference type="GeneID" id="27691547"/>
<protein>
    <recommendedName>
        <fullName evidence="9">LIM zinc-binding domain-containing protein</fullName>
    </recommendedName>
</protein>
<dbReference type="STRING" id="645134.A0A0L0H414"/>
<dbReference type="InterPro" id="IPR001781">
    <property type="entry name" value="Znf_LIM"/>
</dbReference>
<evidence type="ECO:0000256" key="1">
    <source>
        <dbReference type="ARBA" id="ARBA00004123"/>
    </source>
</evidence>
<evidence type="ECO:0000313" key="11">
    <source>
        <dbReference type="Proteomes" id="UP000053201"/>
    </source>
</evidence>
<dbReference type="SMART" id="SM00132">
    <property type="entry name" value="LIM"/>
    <property type="match status" value="2"/>
</dbReference>
<keyword evidence="5 7" id="KW-0440">LIM domain</keyword>
<reference evidence="10 11" key="1">
    <citation type="submission" date="2009-08" db="EMBL/GenBank/DDBJ databases">
        <title>The Genome Sequence of Spizellomyces punctatus strain DAOM BR117.</title>
        <authorList>
            <consortium name="The Broad Institute Genome Sequencing Platform"/>
            <person name="Russ C."/>
            <person name="Cuomo C."/>
            <person name="Shea T."/>
            <person name="Young S.K."/>
            <person name="Zeng Q."/>
            <person name="Koehrsen M."/>
            <person name="Haas B."/>
            <person name="Borodovsky M."/>
            <person name="Guigo R."/>
            <person name="Alvarado L."/>
            <person name="Berlin A."/>
            <person name="Bochicchio J."/>
            <person name="Borenstein D."/>
            <person name="Chapman S."/>
            <person name="Chen Z."/>
            <person name="Engels R."/>
            <person name="Freedman E."/>
            <person name="Gellesch M."/>
            <person name="Goldberg J."/>
            <person name="Griggs A."/>
            <person name="Gujja S."/>
            <person name="Heiman D."/>
            <person name="Hepburn T."/>
            <person name="Howarth C."/>
            <person name="Jen D."/>
            <person name="Larson L."/>
            <person name="Lewis B."/>
            <person name="Mehta T."/>
            <person name="Park D."/>
            <person name="Pearson M."/>
            <person name="Roberts A."/>
            <person name="Saif S."/>
            <person name="Shenoy N."/>
            <person name="Sisk P."/>
            <person name="Stolte C."/>
            <person name="Sykes S."/>
            <person name="Thomson T."/>
            <person name="Walk T."/>
            <person name="White J."/>
            <person name="Yandava C."/>
            <person name="Burger G."/>
            <person name="Gray M.W."/>
            <person name="Holland P.W.H."/>
            <person name="King N."/>
            <person name="Lang F.B.F."/>
            <person name="Roger A.J."/>
            <person name="Ruiz-Trillo I."/>
            <person name="Lander E."/>
            <person name="Nusbaum C."/>
        </authorList>
    </citation>
    <scope>NUCLEOTIDE SEQUENCE [LARGE SCALE GENOMIC DNA]</scope>
    <source>
        <strain evidence="10 11">DAOM BR117</strain>
    </source>
</reference>
<feature type="domain" description="LIM zinc-binding" evidence="9">
    <location>
        <begin position="8"/>
        <end position="68"/>
    </location>
</feature>
<dbReference type="RefSeq" id="XP_016604265.1">
    <property type="nucleotide sequence ID" value="XM_016756537.1"/>
</dbReference>
<dbReference type="OMA" id="CKTDYDR"/>
<evidence type="ECO:0000256" key="3">
    <source>
        <dbReference type="ARBA" id="ARBA00022737"/>
    </source>
</evidence>
<dbReference type="Proteomes" id="UP000053201">
    <property type="component" value="Unassembled WGS sequence"/>
</dbReference>
<dbReference type="Gene3D" id="2.10.110.10">
    <property type="entry name" value="Cysteine Rich Protein"/>
    <property type="match status" value="2"/>
</dbReference>
<evidence type="ECO:0000256" key="7">
    <source>
        <dbReference type="PROSITE-ProRule" id="PRU00125"/>
    </source>
</evidence>
<dbReference type="VEuPathDB" id="FungiDB:SPPG_08378"/>
<evidence type="ECO:0000256" key="8">
    <source>
        <dbReference type="SAM" id="MobiDB-lite"/>
    </source>
</evidence>
<dbReference type="PROSITE" id="PS00478">
    <property type="entry name" value="LIM_DOMAIN_1"/>
    <property type="match status" value="2"/>
</dbReference>